<sequence length="239" mass="26908">MISGKPEKSPNAPFDLGAACSAVEWEDPRRACRQARTILGRLVSDRALFSETVFGIEADPARLARSESHPLLHRLSLYEDPQRRCQLRLHVFSGRERDLVPHDHKYPFSVYVVAGGYLHVWNRRVGESQSGEFLSTDISPGIVSVERPGSCYTFQNSLVHQTIVMPGTVSLFLRGPKRQDRWHAAGDMLHLLEGYEAPRSDRAEHQGAQPMTLEDLHRIRRGLVRSGIIADQRSSHVIA</sequence>
<dbReference type="SUPFAM" id="SSF51182">
    <property type="entry name" value="RmlC-like cupins"/>
    <property type="match status" value="1"/>
</dbReference>
<evidence type="ECO:0000313" key="1">
    <source>
        <dbReference type="EMBL" id="GEM38517.1"/>
    </source>
</evidence>
<dbReference type="EMBL" id="BJXA01000016">
    <property type="protein sequence ID" value="GEM38517.1"/>
    <property type="molecule type" value="Genomic_DNA"/>
</dbReference>
<reference evidence="1 2" key="1">
    <citation type="submission" date="2019-07" db="EMBL/GenBank/DDBJ databases">
        <title>Whole genome shotgun sequence of Nocardia ninae NBRC 108245.</title>
        <authorList>
            <person name="Hosoyama A."/>
            <person name="Uohara A."/>
            <person name="Ohji S."/>
            <person name="Ichikawa N."/>
        </authorList>
    </citation>
    <scope>NUCLEOTIDE SEQUENCE [LARGE SCALE GENOMIC DNA]</scope>
    <source>
        <strain evidence="1 2">NBRC 108245</strain>
    </source>
</reference>
<dbReference type="RefSeq" id="WP_147130849.1">
    <property type="nucleotide sequence ID" value="NZ_BJXA01000016.1"/>
</dbReference>
<name>A0A511MEF0_9NOCA</name>
<dbReference type="Proteomes" id="UP000321424">
    <property type="component" value="Unassembled WGS sequence"/>
</dbReference>
<comment type="caution">
    <text evidence="1">The sequence shown here is derived from an EMBL/GenBank/DDBJ whole genome shotgun (WGS) entry which is preliminary data.</text>
</comment>
<dbReference type="InterPro" id="IPR011051">
    <property type="entry name" value="RmlC_Cupin_sf"/>
</dbReference>
<evidence type="ECO:0008006" key="3">
    <source>
        <dbReference type="Google" id="ProtNLM"/>
    </source>
</evidence>
<accession>A0A511MEF0</accession>
<gene>
    <name evidence="1" type="ORF">NN4_30360</name>
</gene>
<organism evidence="1 2">
    <name type="scientific">Nocardia ninae NBRC 108245</name>
    <dbReference type="NCBI Taxonomy" id="1210091"/>
    <lineage>
        <taxon>Bacteria</taxon>
        <taxon>Bacillati</taxon>
        <taxon>Actinomycetota</taxon>
        <taxon>Actinomycetes</taxon>
        <taxon>Mycobacteriales</taxon>
        <taxon>Nocardiaceae</taxon>
        <taxon>Nocardia</taxon>
    </lineage>
</organism>
<protein>
    <recommendedName>
        <fullName evidence="3">Cysteine dioxygenase</fullName>
    </recommendedName>
</protein>
<proteinExistence type="predicted"/>
<evidence type="ECO:0000313" key="2">
    <source>
        <dbReference type="Proteomes" id="UP000321424"/>
    </source>
</evidence>
<keyword evidence="2" id="KW-1185">Reference proteome</keyword>
<dbReference type="AlphaFoldDB" id="A0A511MEF0"/>
<dbReference type="OrthoDB" id="2596042at2"/>